<feature type="region of interest" description="Disordered" evidence="1">
    <location>
        <begin position="204"/>
        <end position="223"/>
    </location>
</feature>
<reference evidence="2 3" key="1">
    <citation type="submission" date="2023-04" db="EMBL/GenBank/DDBJ databases">
        <title>Genome of Basidiobolus ranarum AG-B5.</title>
        <authorList>
            <person name="Stajich J.E."/>
            <person name="Carter-House D."/>
            <person name="Gryganskyi A."/>
        </authorList>
    </citation>
    <scope>NUCLEOTIDE SEQUENCE [LARGE SCALE GENOMIC DNA]</scope>
    <source>
        <strain evidence="2 3">AG-B5</strain>
    </source>
</reference>
<feature type="region of interest" description="Disordered" evidence="1">
    <location>
        <begin position="829"/>
        <end position="869"/>
    </location>
</feature>
<gene>
    <name evidence="2" type="ORF">K7432_013105</name>
</gene>
<feature type="compositionally biased region" description="Basic and acidic residues" evidence="1">
    <location>
        <begin position="303"/>
        <end position="315"/>
    </location>
</feature>
<feature type="region of interest" description="Disordered" evidence="1">
    <location>
        <begin position="285"/>
        <end position="333"/>
    </location>
</feature>
<feature type="compositionally biased region" description="Polar residues" evidence="1">
    <location>
        <begin position="407"/>
        <end position="437"/>
    </location>
</feature>
<dbReference type="EMBL" id="JASJQH010001233">
    <property type="protein sequence ID" value="KAK9761759.1"/>
    <property type="molecule type" value="Genomic_DNA"/>
</dbReference>
<feature type="compositionally biased region" description="Polar residues" evidence="1">
    <location>
        <begin position="58"/>
        <end position="76"/>
    </location>
</feature>
<sequence length="869" mass="95418">MTQNSKDDTLLSKSAPSPKFMETVFGASFFKATDREETKTPVWQEGSGESKQDETAGSKISPSTALNILPVSQNEVVSKKQRPRSKSMQRWTSYSTCKPYTQTNGSGIRINTPKIFDLYPDSLPYIQAHPEQLCRSLDFESNNLAHKPSKQILKSNIPQSSTLTAALNAASSLSELDSSSKHSLEKYKHDMTTATKQSLSSLSANTLASSTSPTTTVSSKKNKKNLTLETLHTRGISDAPNLSSACSFTDSTSSCTSSASGRLPTSPFVSPPFYKNSFDPDLSLSPSKLSNSSKPVPVPRSKNLSDDPYNSHKTLESSTFSKTHIKRSSTPSSLRKVLNIDIDDAETDTSQEIVLKQNHSNTQSYSLYFLSGHKYITPPGRRSRYSNGTLGTDSSAHSEFDDDECESNSSDLSPAFSGNHSRKASLNTESTSGTPEGSVSALGLIDERFSSSRVKQSIHDELKLAKTKGDLQIKQLLEQLYQKFDGIVDEKQNMNLSNDSIPLDVIPECSSRQHKPPKEFSRPKSWPPAALTSSHVTLLTRIESLARQILDVGIEDLDQKGKATEIMAELQQLLDEQKALAVGNILVEDFLASLVWIFAPCARLVGDLQKIKEERVVFDTSDLIRVETPTILEFTSPFRPTSPLRNECSQNTSPELALSRPLFTPPILNTIPASPIQNKSQSLPPSPIKALQSPVATISPLSESTNLSRTPSKNMKLQPMSAESGVASKLLNSRIAGSPPFLEKRRVSEGAIQMRSTSLIQQAAMDDSIVHTRAGSDIDQVFLNGNLEKELMLRRGNLERTPTKPKEHRKSGRQVINFFKSLKLTMSSGTNSFSTPFDTPPQTPTRTGGTSSENTAYRPRLDREQSRKS</sequence>
<evidence type="ECO:0000313" key="3">
    <source>
        <dbReference type="Proteomes" id="UP001479436"/>
    </source>
</evidence>
<name>A0ABR2WJX4_9FUNG</name>
<evidence type="ECO:0000256" key="1">
    <source>
        <dbReference type="SAM" id="MobiDB-lite"/>
    </source>
</evidence>
<feature type="compositionally biased region" description="Polar residues" evidence="1">
    <location>
        <begin position="385"/>
        <end position="397"/>
    </location>
</feature>
<dbReference type="Proteomes" id="UP001479436">
    <property type="component" value="Unassembled WGS sequence"/>
</dbReference>
<feature type="compositionally biased region" description="Basic and acidic residues" evidence="1">
    <location>
        <begin position="859"/>
        <end position="869"/>
    </location>
</feature>
<protein>
    <submittedName>
        <fullName evidence="2">Uncharacterized protein</fullName>
    </submittedName>
</protein>
<comment type="caution">
    <text evidence="2">The sequence shown here is derived from an EMBL/GenBank/DDBJ whole genome shotgun (WGS) entry which is preliminary data.</text>
</comment>
<evidence type="ECO:0000313" key="2">
    <source>
        <dbReference type="EMBL" id="KAK9761759.1"/>
    </source>
</evidence>
<accession>A0ABR2WJX4</accession>
<feature type="region of interest" description="Disordered" evidence="1">
    <location>
        <begin position="378"/>
        <end position="439"/>
    </location>
</feature>
<feature type="non-terminal residue" evidence="2">
    <location>
        <position position="869"/>
    </location>
</feature>
<organism evidence="2 3">
    <name type="scientific">Basidiobolus ranarum</name>
    <dbReference type="NCBI Taxonomy" id="34480"/>
    <lineage>
        <taxon>Eukaryota</taxon>
        <taxon>Fungi</taxon>
        <taxon>Fungi incertae sedis</taxon>
        <taxon>Zoopagomycota</taxon>
        <taxon>Entomophthoromycotina</taxon>
        <taxon>Basidiobolomycetes</taxon>
        <taxon>Basidiobolales</taxon>
        <taxon>Basidiobolaceae</taxon>
        <taxon>Basidiobolus</taxon>
    </lineage>
</organism>
<keyword evidence="3" id="KW-1185">Reference proteome</keyword>
<feature type="compositionally biased region" description="Low complexity" evidence="1">
    <location>
        <begin position="285"/>
        <end position="295"/>
    </location>
</feature>
<feature type="region of interest" description="Disordered" evidence="1">
    <location>
        <begin position="35"/>
        <end position="92"/>
    </location>
</feature>
<proteinExistence type="predicted"/>
<feature type="compositionally biased region" description="Polar residues" evidence="1">
    <location>
        <begin position="699"/>
        <end position="715"/>
    </location>
</feature>
<feature type="compositionally biased region" description="Polar residues" evidence="1">
    <location>
        <begin position="316"/>
        <end position="333"/>
    </location>
</feature>
<feature type="region of interest" description="Disordered" evidence="1">
    <location>
        <begin position="699"/>
        <end position="720"/>
    </location>
</feature>